<sequence length="94" mass="10482">MATVSTNRLMRGIAALNVSAPRASLVRAASTQAAVIPANLSLAEEKPMPHSLRPVNLVNPWRRWQLAFSSAIERRWQLAFSSAIERRYSIRALL</sequence>
<dbReference type="Proteomes" id="UP000602510">
    <property type="component" value="Unassembled WGS sequence"/>
</dbReference>
<evidence type="ECO:0000313" key="1">
    <source>
        <dbReference type="EMBL" id="KAF4028323.1"/>
    </source>
</evidence>
<comment type="caution">
    <text evidence="1">The sequence shown here is derived from an EMBL/GenBank/DDBJ whole genome shotgun (WGS) entry which is preliminary data.</text>
</comment>
<organism evidence="1 2">
    <name type="scientific">Phytophthora infestans</name>
    <name type="common">Potato late blight agent</name>
    <name type="synonym">Botrytis infestans</name>
    <dbReference type="NCBI Taxonomy" id="4787"/>
    <lineage>
        <taxon>Eukaryota</taxon>
        <taxon>Sar</taxon>
        <taxon>Stramenopiles</taxon>
        <taxon>Oomycota</taxon>
        <taxon>Peronosporomycetes</taxon>
        <taxon>Peronosporales</taxon>
        <taxon>Peronosporaceae</taxon>
        <taxon>Phytophthora</taxon>
    </lineage>
</organism>
<dbReference type="AlphaFoldDB" id="A0A833W3N2"/>
<keyword evidence="2" id="KW-1185">Reference proteome</keyword>
<proteinExistence type="predicted"/>
<name>A0A833W3N2_PHYIN</name>
<gene>
    <name evidence="1" type="ORF">GN244_ATG20005</name>
</gene>
<protein>
    <submittedName>
        <fullName evidence="1">Uncharacterized protein</fullName>
    </submittedName>
</protein>
<reference evidence="1" key="1">
    <citation type="submission" date="2020-04" db="EMBL/GenBank/DDBJ databases">
        <title>Hybrid Assembly of Korean Phytophthora infestans isolates.</title>
        <authorList>
            <person name="Prokchorchik M."/>
            <person name="Lee Y."/>
            <person name="Seo J."/>
            <person name="Cho J.-H."/>
            <person name="Park Y.-E."/>
            <person name="Jang D.-C."/>
            <person name="Im J.-S."/>
            <person name="Choi J.-G."/>
            <person name="Park H.-J."/>
            <person name="Lee G.-B."/>
            <person name="Lee Y.-G."/>
            <person name="Hong S.-Y."/>
            <person name="Cho K."/>
            <person name="Sohn K.H."/>
        </authorList>
    </citation>
    <scope>NUCLEOTIDE SEQUENCE</scope>
    <source>
        <strain evidence="1">KR_1_A1</strain>
    </source>
</reference>
<accession>A0A833W3N2</accession>
<evidence type="ECO:0000313" key="2">
    <source>
        <dbReference type="Proteomes" id="UP000602510"/>
    </source>
</evidence>
<dbReference type="EMBL" id="WSZM01001098">
    <property type="protein sequence ID" value="KAF4028323.1"/>
    <property type="molecule type" value="Genomic_DNA"/>
</dbReference>